<keyword evidence="3" id="KW-0812">Transmembrane</keyword>
<dbReference type="SUPFAM" id="SSF52833">
    <property type="entry name" value="Thioredoxin-like"/>
    <property type="match status" value="1"/>
</dbReference>
<comment type="caution">
    <text evidence="8">The sequence shown here is derived from an EMBL/GenBank/DDBJ whole genome shotgun (WGS) entry which is preliminary data.</text>
</comment>
<dbReference type="InterPro" id="IPR013766">
    <property type="entry name" value="Thioredoxin_domain"/>
</dbReference>
<dbReference type="PROSITE" id="PS51352">
    <property type="entry name" value="THIOREDOXIN_2"/>
    <property type="match status" value="1"/>
</dbReference>
<dbReference type="AlphaFoldDB" id="A0A4Q2EK89"/>
<sequence length="181" mass="18357">MALALVTGALLLTGCGAAPSAQGGFVGGDGSLTVVAPEQRKPAPQVTGVLLGGGSFDSATLGGRVVVYNVWGSWCAPCRKEAPALEAAARRTSDKATFVGLNTRDLDSAPAEAFVRAFGITYPSVFDPDGRELLKFGTDLPPSAIPSTVVVDAQGRVAARVLGEVTESTLVGLVEDVAAGK</sequence>
<accession>A0A4Q2EK89</accession>
<keyword evidence="2" id="KW-0201">Cytochrome c-type biogenesis</keyword>
<feature type="signal peptide" evidence="6">
    <location>
        <begin position="1"/>
        <end position="17"/>
    </location>
</feature>
<dbReference type="GO" id="GO:0017004">
    <property type="term" value="P:cytochrome complex assembly"/>
    <property type="evidence" value="ECO:0007669"/>
    <property type="project" value="UniProtKB-KW"/>
</dbReference>
<dbReference type="Pfam" id="PF08534">
    <property type="entry name" value="Redoxin"/>
    <property type="match status" value="1"/>
</dbReference>
<evidence type="ECO:0000256" key="2">
    <source>
        <dbReference type="ARBA" id="ARBA00022748"/>
    </source>
</evidence>
<evidence type="ECO:0000313" key="9">
    <source>
        <dbReference type="Proteomes" id="UP000290624"/>
    </source>
</evidence>
<evidence type="ECO:0000256" key="6">
    <source>
        <dbReference type="SAM" id="SignalP"/>
    </source>
</evidence>
<keyword evidence="6" id="KW-0732">Signal</keyword>
<protein>
    <submittedName>
        <fullName evidence="8">TlpA family protein disulfide reductase</fullName>
    </submittedName>
</protein>
<dbReference type="InterPro" id="IPR013740">
    <property type="entry name" value="Redoxin"/>
</dbReference>
<gene>
    <name evidence="8" type="ORF">C1706_03240</name>
</gene>
<dbReference type="CDD" id="cd02966">
    <property type="entry name" value="TlpA_like_family"/>
    <property type="match status" value="1"/>
</dbReference>
<keyword evidence="3" id="KW-0735">Signal-anchor</keyword>
<reference evidence="8 9" key="1">
    <citation type="submission" date="2018-01" db="EMBL/GenBank/DDBJ databases">
        <title>Lactibacter flavus gen. nov., sp. nov., a novel bacterium of the family Propionibacteriaceae isolated from raw milk and dairy products.</title>
        <authorList>
            <person name="Wenning M."/>
            <person name="Breitenwieser F."/>
            <person name="Huptas C."/>
            <person name="von Neubeck M."/>
            <person name="Busse H.-J."/>
            <person name="Scherer S."/>
        </authorList>
    </citation>
    <scope>NUCLEOTIDE SEQUENCE [LARGE SCALE GENOMIC DNA]</scope>
    <source>
        <strain evidence="8 9">VG341</strain>
    </source>
</reference>
<dbReference type="GO" id="GO:0030313">
    <property type="term" value="C:cell envelope"/>
    <property type="evidence" value="ECO:0007669"/>
    <property type="project" value="UniProtKB-SubCell"/>
</dbReference>
<dbReference type="GO" id="GO:0016491">
    <property type="term" value="F:oxidoreductase activity"/>
    <property type="evidence" value="ECO:0007669"/>
    <property type="project" value="InterPro"/>
</dbReference>
<name>A0A4Q2EK89_9ACTN</name>
<evidence type="ECO:0000256" key="5">
    <source>
        <dbReference type="ARBA" id="ARBA00023284"/>
    </source>
</evidence>
<dbReference type="Proteomes" id="UP000290624">
    <property type="component" value="Unassembled WGS sequence"/>
</dbReference>
<dbReference type="InterPro" id="IPR050553">
    <property type="entry name" value="Thioredoxin_ResA/DsbE_sf"/>
</dbReference>
<comment type="subcellular location">
    <subcellularLocation>
        <location evidence="1">Cell envelope</location>
    </subcellularLocation>
</comment>
<evidence type="ECO:0000313" key="8">
    <source>
        <dbReference type="EMBL" id="RXW33166.1"/>
    </source>
</evidence>
<dbReference type="EMBL" id="PPCV01000002">
    <property type="protein sequence ID" value="RXW33166.1"/>
    <property type="molecule type" value="Genomic_DNA"/>
</dbReference>
<dbReference type="PANTHER" id="PTHR42852:SF6">
    <property type="entry name" value="THIOL:DISULFIDE INTERCHANGE PROTEIN DSBE"/>
    <property type="match status" value="1"/>
</dbReference>
<organism evidence="8 9">
    <name type="scientific">Propioniciclava flava</name>
    <dbReference type="NCBI Taxonomy" id="2072026"/>
    <lineage>
        <taxon>Bacteria</taxon>
        <taxon>Bacillati</taxon>
        <taxon>Actinomycetota</taxon>
        <taxon>Actinomycetes</taxon>
        <taxon>Propionibacteriales</taxon>
        <taxon>Propionibacteriaceae</taxon>
        <taxon>Propioniciclava</taxon>
    </lineage>
</organism>
<proteinExistence type="predicted"/>
<evidence type="ECO:0000256" key="1">
    <source>
        <dbReference type="ARBA" id="ARBA00004196"/>
    </source>
</evidence>
<feature type="chain" id="PRO_5038764295" evidence="6">
    <location>
        <begin position="18"/>
        <end position="181"/>
    </location>
</feature>
<dbReference type="OrthoDB" id="9796554at2"/>
<dbReference type="InterPro" id="IPR036249">
    <property type="entry name" value="Thioredoxin-like_sf"/>
</dbReference>
<feature type="domain" description="Thioredoxin" evidence="7">
    <location>
        <begin position="37"/>
        <end position="179"/>
    </location>
</feature>
<keyword evidence="4" id="KW-1015">Disulfide bond</keyword>
<keyword evidence="9" id="KW-1185">Reference proteome</keyword>
<keyword evidence="5" id="KW-0676">Redox-active center</keyword>
<evidence type="ECO:0000259" key="7">
    <source>
        <dbReference type="PROSITE" id="PS51352"/>
    </source>
</evidence>
<dbReference type="PANTHER" id="PTHR42852">
    <property type="entry name" value="THIOL:DISULFIDE INTERCHANGE PROTEIN DSBE"/>
    <property type="match status" value="1"/>
</dbReference>
<evidence type="ECO:0000256" key="4">
    <source>
        <dbReference type="ARBA" id="ARBA00023157"/>
    </source>
</evidence>
<evidence type="ECO:0000256" key="3">
    <source>
        <dbReference type="ARBA" id="ARBA00022968"/>
    </source>
</evidence>
<dbReference type="Gene3D" id="3.40.30.10">
    <property type="entry name" value="Glutaredoxin"/>
    <property type="match status" value="1"/>
</dbReference>